<name>A0A0L7K561_OPEBR</name>
<dbReference type="EMBL" id="JTDY01010378">
    <property type="protein sequence ID" value="KOB58225.1"/>
    <property type="molecule type" value="Genomic_DNA"/>
</dbReference>
<keyword evidence="2" id="KW-0813">Transport</keyword>
<evidence type="ECO:0000256" key="2">
    <source>
        <dbReference type="ARBA" id="ARBA00022448"/>
    </source>
</evidence>
<dbReference type="Pfam" id="PF01061">
    <property type="entry name" value="ABC2_membrane"/>
    <property type="match status" value="1"/>
</dbReference>
<proteinExistence type="predicted"/>
<dbReference type="InterPro" id="IPR013525">
    <property type="entry name" value="ABC2_TM"/>
</dbReference>
<keyword evidence="9" id="KW-1185">Reference proteome</keyword>
<evidence type="ECO:0000259" key="7">
    <source>
        <dbReference type="Pfam" id="PF01061"/>
    </source>
</evidence>
<sequence length="256" mass="29707">MYNPTDYFIKVLAVIPGSETASHQAIKSICDSFAVSDVAKELDMDIHLEYHLMENENEETRRDKPDKFRSPFFMIKIMWLVYRHMLIIIRDPRVQLIRILQKLAIALTAGLCFISTARLTQDGIQDVQGALFIIIAENTFSPMYSVLHVFPEEFPLFHRELKAGLYSTPIYYIARMIAMFPGLLIEPTLFTLVVYWIAGLRNTFYAFSFTIFIAILVLNYDFESSNLWTDVGALLILYVAFHLLALIALRYRTRRK</sequence>
<feature type="transmembrane region" description="Helical" evidence="6">
    <location>
        <begin position="129"/>
        <end position="150"/>
    </location>
</feature>
<feature type="domain" description="ABC-2 type transporter transmembrane" evidence="7">
    <location>
        <begin position="77"/>
        <end position="217"/>
    </location>
</feature>
<keyword evidence="4 6" id="KW-1133">Transmembrane helix</keyword>
<dbReference type="Proteomes" id="UP000037510">
    <property type="component" value="Unassembled WGS sequence"/>
</dbReference>
<evidence type="ECO:0000256" key="4">
    <source>
        <dbReference type="ARBA" id="ARBA00022989"/>
    </source>
</evidence>
<evidence type="ECO:0000256" key="6">
    <source>
        <dbReference type="SAM" id="Phobius"/>
    </source>
</evidence>
<dbReference type="STRING" id="104452.A0A0L7K561"/>
<evidence type="ECO:0000313" key="8">
    <source>
        <dbReference type="EMBL" id="KOB58225.1"/>
    </source>
</evidence>
<feature type="transmembrane region" description="Helical" evidence="6">
    <location>
        <begin position="95"/>
        <end position="117"/>
    </location>
</feature>
<comment type="caution">
    <text evidence="8">The sequence shown here is derived from an EMBL/GenBank/DDBJ whole genome shotgun (WGS) entry which is preliminary data.</text>
</comment>
<comment type="subcellular location">
    <subcellularLocation>
        <location evidence="1">Membrane</location>
        <topology evidence="1">Multi-pass membrane protein</topology>
    </subcellularLocation>
</comment>
<dbReference type="AlphaFoldDB" id="A0A0L7K561"/>
<evidence type="ECO:0000256" key="3">
    <source>
        <dbReference type="ARBA" id="ARBA00022692"/>
    </source>
</evidence>
<accession>A0A0L7K561</accession>
<dbReference type="GO" id="GO:0030659">
    <property type="term" value="C:cytoplasmic vesicle membrane"/>
    <property type="evidence" value="ECO:0007669"/>
    <property type="project" value="TreeGrafter"/>
</dbReference>
<dbReference type="PANTHER" id="PTHR48041:SF139">
    <property type="entry name" value="PROTEIN SCARLET"/>
    <property type="match status" value="1"/>
</dbReference>
<dbReference type="InterPro" id="IPR050352">
    <property type="entry name" value="ABCG_transporters"/>
</dbReference>
<dbReference type="GO" id="GO:0005886">
    <property type="term" value="C:plasma membrane"/>
    <property type="evidence" value="ECO:0007669"/>
    <property type="project" value="TreeGrafter"/>
</dbReference>
<dbReference type="GO" id="GO:0140359">
    <property type="term" value="F:ABC-type transporter activity"/>
    <property type="evidence" value="ECO:0007669"/>
    <property type="project" value="InterPro"/>
</dbReference>
<reference evidence="8 9" key="1">
    <citation type="journal article" date="2015" name="Genome Biol. Evol.">
        <title>The genome of winter moth (Operophtera brumata) provides a genomic perspective on sexual dimorphism and phenology.</title>
        <authorList>
            <person name="Derks M.F."/>
            <person name="Smit S."/>
            <person name="Salis L."/>
            <person name="Schijlen E."/>
            <person name="Bossers A."/>
            <person name="Mateman C."/>
            <person name="Pijl A.S."/>
            <person name="de Ridder D."/>
            <person name="Groenen M.A."/>
            <person name="Visser M.E."/>
            <person name="Megens H.J."/>
        </authorList>
    </citation>
    <scope>NUCLEOTIDE SEQUENCE [LARGE SCALE GENOMIC DNA]</scope>
    <source>
        <strain evidence="8">WM2013NL</strain>
        <tissue evidence="8">Head and thorax</tissue>
    </source>
</reference>
<feature type="transmembrane region" description="Helical" evidence="6">
    <location>
        <begin position="71"/>
        <end position="89"/>
    </location>
</feature>
<organism evidence="8 9">
    <name type="scientific">Operophtera brumata</name>
    <name type="common">Winter moth</name>
    <name type="synonym">Phalaena brumata</name>
    <dbReference type="NCBI Taxonomy" id="104452"/>
    <lineage>
        <taxon>Eukaryota</taxon>
        <taxon>Metazoa</taxon>
        <taxon>Ecdysozoa</taxon>
        <taxon>Arthropoda</taxon>
        <taxon>Hexapoda</taxon>
        <taxon>Insecta</taxon>
        <taxon>Pterygota</taxon>
        <taxon>Neoptera</taxon>
        <taxon>Endopterygota</taxon>
        <taxon>Lepidoptera</taxon>
        <taxon>Glossata</taxon>
        <taxon>Ditrysia</taxon>
        <taxon>Geometroidea</taxon>
        <taxon>Geometridae</taxon>
        <taxon>Larentiinae</taxon>
        <taxon>Operophtera</taxon>
    </lineage>
</organism>
<evidence type="ECO:0000256" key="1">
    <source>
        <dbReference type="ARBA" id="ARBA00004141"/>
    </source>
</evidence>
<dbReference type="PANTHER" id="PTHR48041">
    <property type="entry name" value="ABC TRANSPORTER G FAMILY MEMBER 28"/>
    <property type="match status" value="1"/>
</dbReference>
<evidence type="ECO:0000313" key="9">
    <source>
        <dbReference type="Proteomes" id="UP000037510"/>
    </source>
</evidence>
<keyword evidence="3 6" id="KW-0812">Transmembrane</keyword>
<keyword evidence="5 6" id="KW-0472">Membrane</keyword>
<gene>
    <name evidence="8" type="ORF">OBRU01_25389</name>
</gene>
<protein>
    <submittedName>
        <fullName evidence="8">ABC transporter related-protein</fullName>
    </submittedName>
</protein>
<evidence type="ECO:0000256" key="5">
    <source>
        <dbReference type="ARBA" id="ARBA00023136"/>
    </source>
</evidence>
<feature type="transmembrane region" description="Helical" evidence="6">
    <location>
        <begin position="232"/>
        <end position="251"/>
    </location>
</feature>
<feature type="transmembrane region" description="Helical" evidence="6">
    <location>
        <begin position="170"/>
        <end position="197"/>
    </location>
</feature>
<feature type="transmembrane region" description="Helical" evidence="6">
    <location>
        <begin position="204"/>
        <end position="220"/>
    </location>
</feature>